<evidence type="ECO:0000313" key="1">
    <source>
        <dbReference type="EMBL" id="PSW96631.1"/>
    </source>
</evidence>
<keyword evidence="2" id="KW-1185">Reference proteome</keyword>
<gene>
    <name evidence="1" type="ORF">C9J52_09385</name>
</gene>
<dbReference type="RefSeq" id="WP_107180424.1">
    <property type="nucleotide sequence ID" value="NZ_PYOP01000012.1"/>
</dbReference>
<evidence type="ECO:0000313" key="2">
    <source>
        <dbReference type="Proteomes" id="UP000241190"/>
    </source>
</evidence>
<sequence>MMIKRIDKSELVKLITDQSTDNDGNLLASQLQLTQQSTINTRNTIASFIHSYKNKPTEQSAVVWLDNEFALYPQLWRSETERTKAANTITDMVESYYHHRTELDKHFDKGLSQANWLDEKLRQSAIASGHNNFAEYADNIDIALDKANQNNINVLYRNDGQINQQHNLDGFIAEHHHANSFNLEAAAQGSEYRAAVLEPGPGETYGKNSVDIVIKNGDGKIVRRYQAKYGKDAKSTEQLFKKGNYRGQRKLVPKGQAEQIENSTDIIEVDGIKSKPLTKDQAKEMQDKAQLEYEAKQYDWSQLDGKTLSKNIAKQAVGSALLSVGFQAGRIVGRRIWNGLTGKKNPDINEDLQEFIYASIQSTGQVGIAVAVTGGFTVAIKSGWLGKALKNTAVGHIANIVTLGLENSKILYKFSKGELTGKEALDQAGSASGSWETRHYCSWIR</sequence>
<evidence type="ECO:0008006" key="3">
    <source>
        <dbReference type="Google" id="ProtNLM"/>
    </source>
</evidence>
<accession>A0ABX5GSS9</accession>
<comment type="caution">
    <text evidence="1">The sequence shown here is derived from an EMBL/GenBank/DDBJ whole genome shotgun (WGS) entry which is preliminary data.</text>
</comment>
<organism evidence="1 2">
    <name type="scientific">Photobacterium iliopiscarium</name>
    <dbReference type="NCBI Taxonomy" id="56192"/>
    <lineage>
        <taxon>Bacteria</taxon>
        <taxon>Pseudomonadati</taxon>
        <taxon>Pseudomonadota</taxon>
        <taxon>Gammaproteobacteria</taxon>
        <taxon>Vibrionales</taxon>
        <taxon>Vibrionaceae</taxon>
        <taxon>Photobacterium</taxon>
    </lineage>
</organism>
<reference evidence="1 2" key="1">
    <citation type="submission" date="2018-03" db="EMBL/GenBank/DDBJ databases">
        <title>Whole genome sequencing of Histamine producing bacteria.</title>
        <authorList>
            <person name="Butler K."/>
        </authorList>
    </citation>
    <scope>NUCLEOTIDE SEQUENCE [LARGE SCALE GENOMIC DNA]</scope>
    <source>
        <strain evidence="1 2">ATCC 51761</strain>
    </source>
</reference>
<dbReference type="EMBL" id="PYOP01000012">
    <property type="protein sequence ID" value="PSW96631.1"/>
    <property type="molecule type" value="Genomic_DNA"/>
</dbReference>
<dbReference type="Proteomes" id="UP000241190">
    <property type="component" value="Unassembled WGS sequence"/>
</dbReference>
<proteinExistence type="predicted"/>
<name>A0ABX5GSS9_9GAMM</name>
<protein>
    <recommendedName>
        <fullName evidence="3">LXG domain-containing protein</fullName>
    </recommendedName>
</protein>